<evidence type="ECO:0000256" key="1">
    <source>
        <dbReference type="SAM" id="MobiDB-lite"/>
    </source>
</evidence>
<accession>A0A1Q6DST9</accession>
<dbReference type="AlphaFoldDB" id="A0A1Q6DST9"/>
<feature type="region of interest" description="Disordered" evidence="1">
    <location>
        <begin position="1"/>
        <end position="20"/>
    </location>
</feature>
<dbReference type="Proteomes" id="UP000185744">
    <property type="component" value="Unassembled WGS sequence"/>
</dbReference>
<organism evidence="2 3">
    <name type="scientific">Methanohalarchaeum thermophilum</name>
    <dbReference type="NCBI Taxonomy" id="1903181"/>
    <lineage>
        <taxon>Archaea</taxon>
        <taxon>Methanobacteriati</taxon>
        <taxon>Methanobacteriota</taxon>
        <taxon>Methanonatronarchaeia</taxon>
        <taxon>Methanonatronarchaeales</taxon>
        <taxon>Methanonatronarchaeaceae</taxon>
        <taxon>Candidatus Methanohalarchaeum</taxon>
    </lineage>
</organism>
<evidence type="ECO:0000313" key="3">
    <source>
        <dbReference type="Proteomes" id="UP000185744"/>
    </source>
</evidence>
<evidence type="ECO:0000313" key="2">
    <source>
        <dbReference type="EMBL" id="OKY77413.1"/>
    </source>
</evidence>
<feature type="compositionally biased region" description="Polar residues" evidence="1">
    <location>
        <begin position="146"/>
        <end position="155"/>
    </location>
</feature>
<dbReference type="InParanoid" id="A0A1Q6DST9"/>
<name>A0A1Q6DST9_METT1</name>
<proteinExistence type="predicted"/>
<keyword evidence="3" id="KW-1185">Reference proteome</keyword>
<feature type="region of interest" description="Disordered" evidence="1">
    <location>
        <begin position="119"/>
        <end position="155"/>
    </location>
</feature>
<feature type="compositionally biased region" description="Basic and acidic residues" evidence="1">
    <location>
        <begin position="9"/>
        <end position="20"/>
    </location>
</feature>
<dbReference type="STRING" id="1903181.BTN85_2063"/>
<reference evidence="2" key="1">
    <citation type="submission" date="2016-12" db="EMBL/GenBank/DDBJ databases">
        <title>Discovery of methanogenic haloarchaea.</title>
        <authorList>
            <person name="Sorokin D.Y."/>
            <person name="Makarova K.S."/>
            <person name="Abbas B."/>
            <person name="Ferrer M."/>
            <person name="Golyshin P.N."/>
        </authorList>
    </citation>
    <scope>NUCLEOTIDE SEQUENCE [LARGE SCALE GENOMIC DNA]</scope>
    <source>
        <strain evidence="2">HMET1</strain>
    </source>
</reference>
<gene>
    <name evidence="2" type="ORF">BTN85_2063</name>
</gene>
<protein>
    <submittedName>
        <fullName evidence="2">Uncharacterized protein</fullName>
    </submittedName>
</protein>
<dbReference type="EMBL" id="MSDW01000002">
    <property type="protein sequence ID" value="OKY77413.1"/>
    <property type="molecule type" value="Genomic_DNA"/>
</dbReference>
<comment type="caution">
    <text evidence="2">The sequence shown here is derived from an EMBL/GenBank/DDBJ whole genome shotgun (WGS) entry which is preliminary data.</text>
</comment>
<sequence length="155" mass="18352">MTQSLSYKYDAHPTEENKGELKKHFKIHKDIYNKALETLNESSEWIPNIRDVQQTPKMEENIKSRIPKRVFKDCSTNHWKNTAQQTIGRIYDAIKALNTKKEKGKKVGKLRYKNSINSIENQPIRLQNKPTKRNHTSIKNRENTRKLPQTNPKRR</sequence>
<feature type="compositionally biased region" description="Polar residues" evidence="1">
    <location>
        <begin position="119"/>
        <end position="129"/>
    </location>
</feature>